<gene>
    <name evidence="6" type="ORF">ABMA27_011027</name>
</gene>
<dbReference type="InterPro" id="IPR002223">
    <property type="entry name" value="Kunitz_BPTI"/>
</dbReference>
<keyword evidence="1" id="KW-0646">Protease inhibitor</keyword>
<dbReference type="EMBL" id="JBEUOH010000028">
    <property type="protein sequence ID" value="KAL0859210.1"/>
    <property type="molecule type" value="Genomic_DNA"/>
</dbReference>
<dbReference type="SMART" id="SM00131">
    <property type="entry name" value="KU"/>
    <property type="match status" value="1"/>
</dbReference>
<dbReference type="PANTHER" id="PTHR10083">
    <property type="entry name" value="KUNITZ-TYPE PROTEASE INHIBITOR-RELATED"/>
    <property type="match status" value="1"/>
</dbReference>
<dbReference type="PANTHER" id="PTHR10083:SF374">
    <property type="entry name" value="BPTI_KUNITZ INHIBITOR DOMAIN-CONTAINING PROTEIN"/>
    <property type="match status" value="1"/>
</dbReference>
<evidence type="ECO:0000259" key="5">
    <source>
        <dbReference type="PROSITE" id="PS50279"/>
    </source>
</evidence>
<dbReference type="SUPFAM" id="SSF57362">
    <property type="entry name" value="BPTI-like"/>
    <property type="match status" value="1"/>
</dbReference>
<accession>A0ABR3H316</accession>
<dbReference type="Proteomes" id="UP001549920">
    <property type="component" value="Unassembled WGS sequence"/>
</dbReference>
<feature type="domain" description="BPTI/Kunitz inhibitor" evidence="5">
    <location>
        <begin position="24"/>
        <end position="74"/>
    </location>
</feature>
<feature type="chain" id="PRO_5046420922" description="BPTI/Kunitz inhibitor domain-containing protein" evidence="4">
    <location>
        <begin position="21"/>
        <end position="75"/>
    </location>
</feature>
<dbReference type="CDD" id="cd00109">
    <property type="entry name" value="Kunitz-type"/>
    <property type="match status" value="1"/>
</dbReference>
<sequence>MFKLSIFLFVLVTVFSVINANPRCKQPIESGPCRAFFPKYGYDTNTEKCELFIFGGCLGNDNRFDTIEECQKACE</sequence>
<name>A0ABR3H316_LOXSC</name>
<evidence type="ECO:0000313" key="6">
    <source>
        <dbReference type="EMBL" id="KAL0859210.1"/>
    </source>
</evidence>
<evidence type="ECO:0000256" key="4">
    <source>
        <dbReference type="SAM" id="SignalP"/>
    </source>
</evidence>
<organism evidence="6 7">
    <name type="scientific">Loxostege sticticalis</name>
    <name type="common">Beet webworm moth</name>
    <dbReference type="NCBI Taxonomy" id="481309"/>
    <lineage>
        <taxon>Eukaryota</taxon>
        <taxon>Metazoa</taxon>
        <taxon>Ecdysozoa</taxon>
        <taxon>Arthropoda</taxon>
        <taxon>Hexapoda</taxon>
        <taxon>Insecta</taxon>
        <taxon>Pterygota</taxon>
        <taxon>Neoptera</taxon>
        <taxon>Endopterygota</taxon>
        <taxon>Lepidoptera</taxon>
        <taxon>Glossata</taxon>
        <taxon>Ditrysia</taxon>
        <taxon>Pyraloidea</taxon>
        <taxon>Crambidae</taxon>
        <taxon>Pyraustinae</taxon>
        <taxon>Loxostege</taxon>
    </lineage>
</organism>
<evidence type="ECO:0000256" key="2">
    <source>
        <dbReference type="ARBA" id="ARBA00022900"/>
    </source>
</evidence>
<keyword evidence="7" id="KW-1185">Reference proteome</keyword>
<reference evidence="6 7" key="1">
    <citation type="submission" date="2024-06" db="EMBL/GenBank/DDBJ databases">
        <title>A chromosome-level genome assembly of beet webworm, Loxostege sticticalis.</title>
        <authorList>
            <person name="Zhang Y."/>
        </authorList>
    </citation>
    <scope>NUCLEOTIDE SEQUENCE [LARGE SCALE GENOMIC DNA]</scope>
    <source>
        <strain evidence="6">AQ026</strain>
        <tissue evidence="6">Whole body</tissue>
    </source>
</reference>
<proteinExistence type="predicted"/>
<comment type="caution">
    <text evidence="6">The sequence shown here is derived from an EMBL/GenBank/DDBJ whole genome shotgun (WGS) entry which is preliminary data.</text>
</comment>
<dbReference type="PRINTS" id="PR00759">
    <property type="entry name" value="BASICPTASE"/>
</dbReference>
<dbReference type="PROSITE" id="PS50279">
    <property type="entry name" value="BPTI_KUNITZ_2"/>
    <property type="match status" value="1"/>
</dbReference>
<evidence type="ECO:0000256" key="3">
    <source>
        <dbReference type="ARBA" id="ARBA00023157"/>
    </source>
</evidence>
<dbReference type="InterPro" id="IPR020901">
    <property type="entry name" value="Prtase_inh_Kunz-CS"/>
</dbReference>
<keyword evidence="2" id="KW-0722">Serine protease inhibitor</keyword>
<dbReference type="InterPro" id="IPR050098">
    <property type="entry name" value="TFPI/VKTCI-like"/>
</dbReference>
<dbReference type="Gene3D" id="4.10.410.10">
    <property type="entry name" value="Pancreatic trypsin inhibitor Kunitz domain"/>
    <property type="match status" value="1"/>
</dbReference>
<protein>
    <recommendedName>
        <fullName evidence="5">BPTI/Kunitz inhibitor domain-containing protein</fullName>
    </recommendedName>
</protein>
<evidence type="ECO:0000256" key="1">
    <source>
        <dbReference type="ARBA" id="ARBA00022690"/>
    </source>
</evidence>
<feature type="signal peptide" evidence="4">
    <location>
        <begin position="1"/>
        <end position="20"/>
    </location>
</feature>
<dbReference type="Pfam" id="PF00014">
    <property type="entry name" value="Kunitz_BPTI"/>
    <property type="match status" value="1"/>
</dbReference>
<dbReference type="InterPro" id="IPR036880">
    <property type="entry name" value="Kunitz_BPTI_sf"/>
</dbReference>
<dbReference type="PROSITE" id="PS00280">
    <property type="entry name" value="BPTI_KUNITZ_1"/>
    <property type="match status" value="1"/>
</dbReference>
<evidence type="ECO:0000313" key="7">
    <source>
        <dbReference type="Proteomes" id="UP001549920"/>
    </source>
</evidence>
<keyword evidence="3" id="KW-1015">Disulfide bond</keyword>
<keyword evidence="4" id="KW-0732">Signal</keyword>